<evidence type="ECO:0000313" key="3">
    <source>
        <dbReference type="Proteomes" id="UP000515121"/>
    </source>
</evidence>
<dbReference type="InterPro" id="IPR024867">
    <property type="entry name" value="NFRKB"/>
</dbReference>
<feature type="domain" description="Nuclear factor related to kappa-B-binding protein second winged helix" evidence="2">
    <location>
        <begin position="526"/>
        <end position="664"/>
    </location>
</feature>
<accession>A0A6P5YS98</accession>
<keyword evidence="3" id="KW-1185">Reference proteome</keyword>
<evidence type="ECO:0000259" key="2">
    <source>
        <dbReference type="Pfam" id="PF25793"/>
    </source>
</evidence>
<gene>
    <name evidence="4" type="primary">LOC111294393</name>
</gene>
<dbReference type="InterPro" id="IPR057748">
    <property type="entry name" value="NFRKB_WH_2"/>
</dbReference>
<dbReference type="Proteomes" id="UP000515121">
    <property type="component" value="Unplaced"/>
</dbReference>
<dbReference type="OrthoDB" id="70874at2759"/>
<dbReference type="KEGG" id="dzi:111294393"/>
<dbReference type="GeneID" id="111294393"/>
<protein>
    <submittedName>
        <fullName evidence="4">Uncharacterized protein LOC111294393</fullName>
    </submittedName>
</protein>
<dbReference type="GO" id="GO:0031011">
    <property type="term" value="C:Ino80 complex"/>
    <property type="evidence" value="ECO:0007669"/>
    <property type="project" value="InterPro"/>
</dbReference>
<organism evidence="3 4">
    <name type="scientific">Durio zibethinus</name>
    <name type="common">Durian</name>
    <dbReference type="NCBI Taxonomy" id="66656"/>
    <lineage>
        <taxon>Eukaryota</taxon>
        <taxon>Viridiplantae</taxon>
        <taxon>Streptophyta</taxon>
        <taxon>Embryophyta</taxon>
        <taxon>Tracheophyta</taxon>
        <taxon>Spermatophyta</taxon>
        <taxon>Magnoliopsida</taxon>
        <taxon>eudicotyledons</taxon>
        <taxon>Gunneridae</taxon>
        <taxon>Pentapetalae</taxon>
        <taxon>rosids</taxon>
        <taxon>malvids</taxon>
        <taxon>Malvales</taxon>
        <taxon>Malvaceae</taxon>
        <taxon>Helicteroideae</taxon>
        <taxon>Durio</taxon>
    </lineage>
</organism>
<dbReference type="PANTHER" id="PTHR13052">
    <property type="entry name" value="NFRKB-RELATED"/>
    <property type="match status" value="1"/>
</dbReference>
<reference evidence="4" key="1">
    <citation type="submission" date="2025-08" db="UniProtKB">
        <authorList>
            <consortium name="RefSeq"/>
        </authorList>
    </citation>
    <scope>IDENTIFICATION</scope>
    <source>
        <tissue evidence="4">Fruit stalk</tissue>
    </source>
</reference>
<dbReference type="AlphaFoldDB" id="A0A6P5YS98"/>
<feature type="region of interest" description="Disordered" evidence="1">
    <location>
        <begin position="332"/>
        <end position="366"/>
    </location>
</feature>
<sequence length="684" mass="76895">MMIAKKRIRLASVPETDDIFNEGEMPDFSSEAMLSLALNPNKRGKQVPVSKLKDTGSKVTSTRKLGVQFPAVQSVKYLETDGSMQGPSYKEHVAQFGNISRTANCAKMGPGSSEGSVELAEHRKRIQKDIEAALILMQLSNDNSGLLKTKVQSPSSKGACLSQRNQNTRKVGSYSTWPWLEYVNNDVVEQDNPYNRHGKFRTKGLSLLKLKKAAERTKMGRQIELDYHCTKGENVIKEIELPISSLNRKKLLKSSLQKRGLKKVKAELGSFEGLTAYSSYSISEIGNNTVQEPKPFKKMQFNSSCPTAHTGFSFSIIHFLSAIRTALITPGGKDHPSAVSKYPAKSNPKSVSRYHERKGISNSQGEQKSLPCLTMHEIVERVRLNPGDPCILKAREPLQELVRGALTIFSSTTAPLGAKAWKALTLYSKSNKSWSWIGPVAIKPHNHMKEAVSSAAWGLPSRTLLKLVNCFADWLKIAQESLQKIGDLPAPPLTLMHRTVNVNERLREVRPRKMVATISQCPKEIRDYFRKEEAIRYFIPERAFSYTALDGRKSTVAPLRRCSGKPSLKCRKHFMLKADRPPNITVLSLARDAAARLPAGMGTRADVCVLIRDSQYIVEEISEEQLNQVVSGALDRLHYEHDPCVQFNGERRLWFYLHGEREEDDFEYDATLSTKKRRRQREIP</sequence>
<evidence type="ECO:0000256" key="1">
    <source>
        <dbReference type="SAM" id="MobiDB-lite"/>
    </source>
</evidence>
<proteinExistence type="predicted"/>
<dbReference type="PANTHER" id="PTHR13052:SF0">
    <property type="entry name" value="DNA-BINDING PROTEIN-LIKE"/>
    <property type="match status" value="1"/>
</dbReference>
<name>A0A6P5YS98_DURZI</name>
<dbReference type="Pfam" id="PF25793">
    <property type="entry name" value="WHD_2nd_NFRKB"/>
    <property type="match status" value="1"/>
</dbReference>
<dbReference type="RefSeq" id="XP_022743419.1">
    <property type="nucleotide sequence ID" value="XM_022887684.1"/>
</dbReference>
<evidence type="ECO:0000313" key="4">
    <source>
        <dbReference type="RefSeq" id="XP_022743419.1"/>
    </source>
</evidence>